<sequence length="543" mass="60189">MEVLVLIDFEGTMGDEITMRAGDVIKKVAKASEEGWLEGELRGKRGIFPANFVKEVPVYLIGDSKREPRSIRKSKRMKPKRKCEAVFAYSALNEDELELVIGETIEIIKEIEDGWWMGIKNGKVGAFPSNFVKEIFVSPKDGKHHESKARPKLTDAVFSKEISQKASLRDKGKKVVECCQVMFDYKAKAADELDLREGDVVVILTKEAEDEGWWEGELNGRRGFFPDNFVMVIPTMDSLQPGTTSQPPARTVSKKLAVKAEASAMEKVGPAKKNDDKPEAKDLRTNPPTKVKLPSINRPSPPPVKEKPNKVSPNRTNGDVAPLSPKQAEEKESDQFDGVDVQTDKLSHPTANRAKPPQRRPPSGLVTAAQSATDQTETELLPKKFPPEKLPGLQKGTDNLLPLPSKPEPRPKTPPPIRPAPPKVAVDGRAVSHKGRPTVESLQAEIKELRMALELLQTRHEQDMQEVKEELRKERSKQLALQVSGACLQFYLPSHLLPAVDCQTQNSAFKVVCVKLNIFHTGGSKQFKDEALINTHTVIAVAA</sequence>
<accession>A0A8D3C7D5</accession>
<evidence type="ECO:0000256" key="3">
    <source>
        <dbReference type="ARBA" id="ARBA00037432"/>
    </source>
</evidence>
<feature type="region of interest" description="Disordered" evidence="7">
    <location>
        <begin position="263"/>
        <end position="431"/>
    </location>
</feature>
<dbReference type="PRINTS" id="PR00499">
    <property type="entry name" value="P67PHOX"/>
</dbReference>
<keyword evidence="1 5" id="KW-0728">SH3 domain</keyword>
<evidence type="ECO:0000313" key="9">
    <source>
        <dbReference type="Ensembl" id="ENSSMAP00000043193.1"/>
    </source>
</evidence>
<dbReference type="InterPro" id="IPR001452">
    <property type="entry name" value="SH3_domain"/>
</dbReference>
<dbReference type="AlphaFoldDB" id="A0A8D3C7D5"/>
<evidence type="ECO:0000256" key="5">
    <source>
        <dbReference type="PROSITE-ProRule" id="PRU00192"/>
    </source>
</evidence>
<dbReference type="GO" id="GO:0016477">
    <property type="term" value="P:cell migration"/>
    <property type="evidence" value="ECO:0007669"/>
    <property type="project" value="TreeGrafter"/>
</dbReference>
<protein>
    <recommendedName>
        <fullName evidence="4">Osteoclast-stimulating factor 1</fullName>
    </recommendedName>
</protein>
<keyword evidence="6" id="KW-0175">Coiled coil</keyword>
<dbReference type="GeneTree" id="ENSGT00940000160627"/>
<dbReference type="PRINTS" id="PR00452">
    <property type="entry name" value="SH3DOMAIN"/>
</dbReference>
<dbReference type="Gene3D" id="2.30.30.40">
    <property type="entry name" value="SH3 Domains"/>
    <property type="match status" value="3"/>
</dbReference>
<evidence type="ECO:0000256" key="6">
    <source>
        <dbReference type="SAM" id="Coils"/>
    </source>
</evidence>
<feature type="compositionally biased region" description="Pro residues" evidence="7">
    <location>
        <begin position="412"/>
        <end position="422"/>
    </location>
</feature>
<dbReference type="Proteomes" id="UP000694558">
    <property type="component" value="Chromosome 1"/>
</dbReference>
<dbReference type="CDD" id="cd12142">
    <property type="entry name" value="SH3_D21-like"/>
    <property type="match status" value="1"/>
</dbReference>
<organism evidence="9 10">
    <name type="scientific">Scophthalmus maximus</name>
    <name type="common">Turbot</name>
    <name type="synonym">Psetta maxima</name>
    <dbReference type="NCBI Taxonomy" id="52904"/>
    <lineage>
        <taxon>Eukaryota</taxon>
        <taxon>Metazoa</taxon>
        <taxon>Chordata</taxon>
        <taxon>Craniata</taxon>
        <taxon>Vertebrata</taxon>
        <taxon>Euteleostomi</taxon>
        <taxon>Actinopterygii</taxon>
        <taxon>Neopterygii</taxon>
        <taxon>Teleostei</taxon>
        <taxon>Neoteleostei</taxon>
        <taxon>Acanthomorphata</taxon>
        <taxon>Carangaria</taxon>
        <taxon>Pleuronectiformes</taxon>
        <taxon>Pleuronectoidei</taxon>
        <taxon>Scophthalmidae</taxon>
        <taxon>Scophthalmus</taxon>
    </lineage>
</organism>
<dbReference type="GO" id="GO:0007015">
    <property type="term" value="P:actin filament organization"/>
    <property type="evidence" value="ECO:0007669"/>
    <property type="project" value="TreeGrafter"/>
</dbReference>
<dbReference type="InterPro" id="IPR035468">
    <property type="entry name" value="SH3D21_SH3"/>
</dbReference>
<feature type="coiled-coil region" evidence="6">
    <location>
        <begin position="439"/>
        <end position="477"/>
    </location>
</feature>
<name>A0A8D3C7D5_SCOMX</name>
<evidence type="ECO:0000256" key="7">
    <source>
        <dbReference type="SAM" id="MobiDB-lite"/>
    </source>
</evidence>
<dbReference type="FunFam" id="2.30.30.40:FF:000072">
    <property type="entry name" value="Unconventional Myosin IB"/>
    <property type="match status" value="1"/>
</dbReference>
<evidence type="ECO:0000256" key="2">
    <source>
        <dbReference type="ARBA" id="ARBA00023043"/>
    </source>
</evidence>
<dbReference type="PANTHER" id="PTHR14167:SF92">
    <property type="entry name" value="CIN85 AND CD2AP RELATED, ISOFORM J"/>
    <property type="match status" value="1"/>
</dbReference>
<proteinExistence type="predicted"/>
<dbReference type="PANTHER" id="PTHR14167">
    <property type="entry name" value="SH3 DOMAIN-CONTAINING"/>
    <property type="match status" value="1"/>
</dbReference>
<keyword evidence="2" id="KW-0040">ANK repeat</keyword>
<dbReference type="Ensembl" id="ENSSMAT00000072211.1">
    <property type="protein sequence ID" value="ENSSMAP00000043193.1"/>
    <property type="gene ID" value="ENSSMAG00000003747.2"/>
</dbReference>
<feature type="domain" description="SH3" evidence="8">
    <location>
        <begin position="1"/>
        <end position="58"/>
    </location>
</feature>
<feature type="domain" description="SH3" evidence="8">
    <location>
        <begin position="78"/>
        <end position="137"/>
    </location>
</feature>
<comment type="function">
    <text evidence="3">Induces bone resorption, acting probably through a signaling cascade which results in the secretion of factor(s) enhancing osteoclast formation and activity.</text>
</comment>
<gene>
    <name evidence="9" type="primary">sh3d21</name>
</gene>
<evidence type="ECO:0000256" key="1">
    <source>
        <dbReference type="ARBA" id="ARBA00022443"/>
    </source>
</evidence>
<dbReference type="PROSITE" id="PS50002">
    <property type="entry name" value="SH3"/>
    <property type="match status" value="3"/>
</dbReference>
<feature type="compositionally biased region" description="Basic and acidic residues" evidence="7">
    <location>
        <begin position="272"/>
        <end position="284"/>
    </location>
</feature>
<dbReference type="SUPFAM" id="SSF50044">
    <property type="entry name" value="SH3-domain"/>
    <property type="match status" value="3"/>
</dbReference>
<evidence type="ECO:0000313" key="10">
    <source>
        <dbReference type="Proteomes" id="UP000694558"/>
    </source>
</evidence>
<reference evidence="9" key="2">
    <citation type="submission" date="2025-08" db="UniProtKB">
        <authorList>
            <consortium name="Ensembl"/>
        </authorList>
    </citation>
    <scope>IDENTIFICATION</scope>
</reference>
<dbReference type="Pfam" id="PF14604">
    <property type="entry name" value="SH3_9"/>
    <property type="match status" value="3"/>
</dbReference>
<dbReference type="InterPro" id="IPR050384">
    <property type="entry name" value="Endophilin_SH3RF"/>
</dbReference>
<evidence type="ECO:0000256" key="4">
    <source>
        <dbReference type="ARBA" id="ARBA00040640"/>
    </source>
</evidence>
<evidence type="ECO:0000259" key="8">
    <source>
        <dbReference type="PROSITE" id="PS50002"/>
    </source>
</evidence>
<reference evidence="9" key="1">
    <citation type="submission" date="2023-05" db="EMBL/GenBank/DDBJ databases">
        <title>High-quality long-read genome of Scophthalmus maximus.</title>
        <authorList>
            <person name="Lien S."/>
            <person name="Martinez P."/>
        </authorList>
    </citation>
    <scope>NUCLEOTIDE SEQUENCE [LARGE SCALE GENOMIC DNA]</scope>
</reference>
<dbReference type="InterPro" id="IPR036028">
    <property type="entry name" value="SH3-like_dom_sf"/>
</dbReference>
<feature type="domain" description="SH3" evidence="8">
    <location>
        <begin position="174"/>
        <end position="235"/>
    </location>
</feature>
<dbReference type="SMART" id="SM00326">
    <property type="entry name" value="SH3"/>
    <property type="match status" value="3"/>
</dbReference>